<reference evidence="5" key="1">
    <citation type="journal article" date="2019" name="Int. J. Syst. Evol. Microbiol.">
        <title>The Global Catalogue of Microorganisms (GCM) 10K type strain sequencing project: providing services to taxonomists for standard genome sequencing and annotation.</title>
        <authorList>
            <consortium name="The Broad Institute Genomics Platform"/>
            <consortium name="The Broad Institute Genome Sequencing Center for Infectious Disease"/>
            <person name="Wu L."/>
            <person name="Ma J."/>
        </authorList>
    </citation>
    <scope>NUCLEOTIDE SEQUENCE [LARGE SCALE GENOMIC DNA]</scope>
    <source>
        <strain evidence="5">JCM 16548</strain>
    </source>
</reference>
<protein>
    <recommendedName>
        <fullName evidence="3">MobA-like NTP transferase domain-containing protein</fullName>
    </recommendedName>
</protein>
<keyword evidence="5" id="KW-1185">Reference proteome</keyword>
<evidence type="ECO:0000256" key="2">
    <source>
        <dbReference type="SAM" id="MobiDB-lite"/>
    </source>
</evidence>
<dbReference type="InterPro" id="IPR025877">
    <property type="entry name" value="MobA-like_NTP_Trfase"/>
</dbReference>
<sequence>MAAPAVRPASSGPPTTPPSAPRLVAVVLAGGAGRRFGGDKLAVEIDGRPLLEHALDGLPAGTAIALVGPPRAVSRPVTVVAEDPPGGGPAAGLVTGLAWALTSDPAAVVTLPGDAPGGGRAAALLLAELERTGADAVVGVDLSGRDQVLQLALRPVAARRLIQLAGPDRGHDQSVRRLVTALAPARLDLAEDLSRDIDTGAQLAHFRNRSRT</sequence>
<evidence type="ECO:0000256" key="1">
    <source>
        <dbReference type="ARBA" id="ARBA00022679"/>
    </source>
</evidence>
<name>A0ABP7CIV3_9ACTN</name>
<dbReference type="InterPro" id="IPR029044">
    <property type="entry name" value="Nucleotide-diphossugar_trans"/>
</dbReference>
<dbReference type="RefSeq" id="WP_344810266.1">
    <property type="nucleotide sequence ID" value="NZ_BAAAYX010000002.1"/>
</dbReference>
<evidence type="ECO:0000259" key="3">
    <source>
        <dbReference type="Pfam" id="PF12804"/>
    </source>
</evidence>
<accession>A0ABP7CIV3</accession>
<dbReference type="EMBL" id="BAAAYX010000002">
    <property type="protein sequence ID" value="GAA3689744.1"/>
    <property type="molecule type" value="Genomic_DNA"/>
</dbReference>
<organism evidence="4 5">
    <name type="scientific">Microlunatus aurantiacus</name>
    <dbReference type="NCBI Taxonomy" id="446786"/>
    <lineage>
        <taxon>Bacteria</taxon>
        <taxon>Bacillati</taxon>
        <taxon>Actinomycetota</taxon>
        <taxon>Actinomycetes</taxon>
        <taxon>Propionibacteriales</taxon>
        <taxon>Propionibacteriaceae</taxon>
        <taxon>Microlunatus</taxon>
    </lineage>
</organism>
<comment type="caution">
    <text evidence="4">The sequence shown here is derived from an EMBL/GenBank/DDBJ whole genome shotgun (WGS) entry which is preliminary data.</text>
</comment>
<dbReference type="Pfam" id="PF12804">
    <property type="entry name" value="NTP_transf_3"/>
    <property type="match status" value="1"/>
</dbReference>
<feature type="region of interest" description="Disordered" evidence="2">
    <location>
        <begin position="1"/>
        <end position="20"/>
    </location>
</feature>
<evidence type="ECO:0000313" key="5">
    <source>
        <dbReference type="Proteomes" id="UP001500051"/>
    </source>
</evidence>
<dbReference type="Gene3D" id="3.90.550.10">
    <property type="entry name" value="Spore Coat Polysaccharide Biosynthesis Protein SpsA, Chain A"/>
    <property type="match status" value="1"/>
</dbReference>
<dbReference type="Proteomes" id="UP001500051">
    <property type="component" value="Unassembled WGS sequence"/>
</dbReference>
<proteinExistence type="predicted"/>
<dbReference type="PANTHER" id="PTHR19136:SF81">
    <property type="entry name" value="MOLYBDENUM COFACTOR GUANYLYLTRANSFERASE"/>
    <property type="match status" value="1"/>
</dbReference>
<dbReference type="SUPFAM" id="SSF53448">
    <property type="entry name" value="Nucleotide-diphospho-sugar transferases"/>
    <property type="match status" value="1"/>
</dbReference>
<keyword evidence="1" id="KW-0808">Transferase</keyword>
<gene>
    <name evidence="4" type="ORF">GCM10022204_00580</name>
</gene>
<evidence type="ECO:0000313" key="4">
    <source>
        <dbReference type="EMBL" id="GAA3689744.1"/>
    </source>
</evidence>
<feature type="domain" description="MobA-like NTP transferase" evidence="3">
    <location>
        <begin position="25"/>
        <end position="179"/>
    </location>
</feature>
<dbReference type="PANTHER" id="PTHR19136">
    <property type="entry name" value="MOLYBDENUM COFACTOR GUANYLYLTRANSFERASE"/>
    <property type="match status" value="1"/>
</dbReference>